<accession>A0A170PBJ6</accession>
<evidence type="ECO:0000256" key="4">
    <source>
        <dbReference type="ARBA" id="ARBA00012838"/>
    </source>
</evidence>
<evidence type="ECO:0000256" key="2">
    <source>
        <dbReference type="ARBA" id="ARBA00004496"/>
    </source>
</evidence>
<dbReference type="InterPro" id="IPR001412">
    <property type="entry name" value="aa-tRNA-synth_I_CS"/>
</dbReference>
<protein>
    <recommendedName>
        <fullName evidence="5">Methionine--tRNA ligase</fullName>
        <ecNumber evidence="4">6.1.1.10</ecNumber>
    </recommendedName>
    <alternativeName>
        <fullName evidence="13">Methionyl-tRNA synthetase</fullName>
    </alternativeName>
</protein>
<evidence type="ECO:0000256" key="11">
    <source>
        <dbReference type="ARBA" id="ARBA00022917"/>
    </source>
</evidence>
<dbReference type="InterPro" id="IPR041872">
    <property type="entry name" value="Anticodon_Met"/>
</dbReference>
<dbReference type="Pfam" id="PF19303">
    <property type="entry name" value="Anticodon_3"/>
    <property type="match status" value="1"/>
</dbReference>
<keyword evidence="9" id="KW-0862">Zinc</keyword>
<dbReference type="PANTHER" id="PTHR45765:SF1">
    <property type="entry name" value="METHIONINE--TRNA LIGASE, CYTOPLASMIC"/>
    <property type="match status" value="1"/>
</dbReference>
<name>A0A170PBJ6_BUCTT</name>
<evidence type="ECO:0000256" key="9">
    <source>
        <dbReference type="ARBA" id="ARBA00022833"/>
    </source>
</evidence>
<gene>
    <name evidence="18" type="primary">metG</name>
    <name evidence="18" type="ORF">BTSPAZIEG_0077</name>
</gene>
<evidence type="ECO:0000256" key="5">
    <source>
        <dbReference type="ARBA" id="ARBA00018753"/>
    </source>
</evidence>
<keyword evidence="10 15" id="KW-0067">ATP-binding</keyword>
<dbReference type="EC" id="6.1.1.10" evidence="4"/>
<keyword evidence="12 15" id="KW-0030">Aminoacyl-tRNA synthetase</keyword>
<evidence type="ECO:0000259" key="17">
    <source>
        <dbReference type="Pfam" id="PF19303"/>
    </source>
</evidence>
<keyword evidence="19" id="KW-1185">Reference proteome</keyword>
<comment type="function">
    <text evidence="1">Is required not only for elongation of protein synthesis but also for the initiation of all mRNA translation through initiator tRNA(fMet) aminoacylation.</text>
</comment>
<feature type="domain" description="Methionyl-tRNA synthetase anticodon-binding" evidence="17">
    <location>
        <begin position="451"/>
        <end position="513"/>
    </location>
</feature>
<evidence type="ECO:0000256" key="3">
    <source>
        <dbReference type="ARBA" id="ARBA00008258"/>
    </source>
</evidence>
<dbReference type="Gene3D" id="2.20.28.20">
    <property type="entry name" value="Methionyl-tRNA synthetase, Zn-domain"/>
    <property type="match status" value="1"/>
</dbReference>
<evidence type="ECO:0000256" key="14">
    <source>
        <dbReference type="ARBA" id="ARBA00047364"/>
    </source>
</evidence>
<evidence type="ECO:0000313" key="18">
    <source>
        <dbReference type="EMBL" id="CUR53059.1"/>
    </source>
</evidence>
<keyword evidence="11 15" id="KW-0648">Protein biosynthesis</keyword>
<dbReference type="SUPFAM" id="SSF47323">
    <property type="entry name" value="Anticodon-binding domain of a subclass of class I aminoacyl-tRNA synthetases"/>
    <property type="match status" value="1"/>
</dbReference>
<dbReference type="AlphaFoldDB" id="A0A170PBJ6"/>
<dbReference type="NCBIfam" id="NF001100">
    <property type="entry name" value="PRK00133.1"/>
    <property type="match status" value="1"/>
</dbReference>
<evidence type="ECO:0000313" key="19">
    <source>
        <dbReference type="Proteomes" id="UP000243633"/>
    </source>
</evidence>
<sequence>MKRQKKDKYLITCAFPYANGPIHLGHLLEHIQADIFVRFLRMQLHTVFFICSDDTHGTAIMLKSKQEKITPENLILKVFKEHKKIFLKFSIIHDKYSSTNTNIHKQLCEKIYINLKKKNVFFKKNIFQLYDHKLKTFLSDRFVKGTCPCCFSIDQYGDNCEKCGAIYAASDLIDAKSVLSNSSVSLKKTLHIFLNLPMFENFLKNWINLDIFQPEIFNKIQEWLIRGLKPWDISRDQPYFGFLIPNYFNKYFYVWFDASIGYLSCFQELCKKKKNIVFSEFWKLNSSTKLYHFIGKDIVNFHSLFWPSILDSLEYRKPTKIVVHGHITIQGKKLSKSTGVLITAKKCLKFFDSESVRYYFATKLNNNVQDIEINLKDFVYKVNADLVNRVVNLASRTSSFLKKFFFNTLSKKFIKSDIYLIFLDAIPIIKKLYYNHQFSLVTKKIMHLADLANQYITNEKPWTLVKENNFEKIHNIVSMGLNLFRILMIFLKPITPILARKTEKFLKISLDWNTCHVPLLNHQIENFFELHKRIDIKILKKFFKDYKI</sequence>
<dbReference type="GO" id="GO:0005524">
    <property type="term" value="F:ATP binding"/>
    <property type="evidence" value="ECO:0007669"/>
    <property type="project" value="UniProtKB-KW"/>
</dbReference>
<evidence type="ECO:0000256" key="6">
    <source>
        <dbReference type="ARBA" id="ARBA00022490"/>
    </source>
</evidence>
<feature type="domain" description="Methionyl/Leucyl tRNA synthetase" evidence="16">
    <location>
        <begin position="9"/>
        <end position="397"/>
    </location>
</feature>
<dbReference type="GO" id="GO:0004825">
    <property type="term" value="F:methionine-tRNA ligase activity"/>
    <property type="evidence" value="ECO:0007669"/>
    <property type="project" value="UniProtKB-EC"/>
</dbReference>
<dbReference type="SUPFAM" id="SSF52374">
    <property type="entry name" value="Nucleotidylyl transferase"/>
    <property type="match status" value="1"/>
</dbReference>
<dbReference type="GO" id="GO:0006431">
    <property type="term" value="P:methionyl-tRNA aminoacylation"/>
    <property type="evidence" value="ECO:0007669"/>
    <property type="project" value="InterPro"/>
</dbReference>
<comment type="catalytic activity">
    <reaction evidence="14">
        <text>tRNA(Met) + L-methionine + ATP = L-methionyl-tRNA(Met) + AMP + diphosphate</text>
        <dbReference type="Rhea" id="RHEA:13481"/>
        <dbReference type="Rhea" id="RHEA-COMP:9667"/>
        <dbReference type="Rhea" id="RHEA-COMP:9698"/>
        <dbReference type="ChEBI" id="CHEBI:30616"/>
        <dbReference type="ChEBI" id="CHEBI:33019"/>
        <dbReference type="ChEBI" id="CHEBI:57844"/>
        <dbReference type="ChEBI" id="CHEBI:78442"/>
        <dbReference type="ChEBI" id="CHEBI:78530"/>
        <dbReference type="ChEBI" id="CHEBI:456215"/>
        <dbReference type="EC" id="6.1.1.10"/>
    </reaction>
</comment>
<dbReference type="FunFam" id="2.20.28.20:FF:000001">
    <property type="entry name" value="Methionine--tRNA ligase"/>
    <property type="match status" value="1"/>
</dbReference>
<reference evidence="19" key="1">
    <citation type="submission" date="2015-10" db="EMBL/GenBank/DDBJ databases">
        <authorList>
            <person name="Manzano-Marin A."/>
            <person name="Manzano-Marin A."/>
        </authorList>
    </citation>
    <scope>NUCLEOTIDE SEQUENCE [LARGE SCALE GENOMIC DNA]</scope>
    <source>
        <strain evidence="19">BTs</strain>
    </source>
</reference>
<dbReference type="InterPro" id="IPR023458">
    <property type="entry name" value="Met-tRNA_ligase_1"/>
</dbReference>
<dbReference type="OrthoDB" id="9810191at2"/>
<dbReference type="RefSeq" id="WP_075472367.1">
    <property type="nucleotide sequence ID" value="NZ_LN890285.1"/>
</dbReference>
<evidence type="ECO:0000256" key="1">
    <source>
        <dbReference type="ARBA" id="ARBA00003314"/>
    </source>
</evidence>
<comment type="subcellular location">
    <subcellularLocation>
        <location evidence="2">Cytoplasm</location>
    </subcellularLocation>
</comment>
<evidence type="ECO:0000256" key="13">
    <source>
        <dbReference type="ARBA" id="ARBA00030904"/>
    </source>
</evidence>
<evidence type="ECO:0000256" key="12">
    <source>
        <dbReference type="ARBA" id="ARBA00023146"/>
    </source>
</evidence>
<dbReference type="InterPro" id="IPR009080">
    <property type="entry name" value="tRNAsynth_Ia_anticodon-bd"/>
</dbReference>
<dbReference type="InterPro" id="IPR014758">
    <property type="entry name" value="Met-tRNA_synth"/>
</dbReference>
<dbReference type="Gene3D" id="1.10.730.10">
    <property type="entry name" value="Isoleucyl-tRNA Synthetase, Domain 1"/>
    <property type="match status" value="1"/>
</dbReference>
<dbReference type="PRINTS" id="PR01041">
    <property type="entry name" value="TRNASYNTHMET"/>
</dbReference>
<dbReference type="Pfam" id="PF09334">
    <property type="entry name" value="tRNA-synt_1g"/>
    <property type="match status" value="1"/>
</dbReference>
<dbReference type="GO" id="GO:0005829">
    <property type="term" value="C:cytosol"/>
    <property type="evidence" value="ECO:0007669"/>
    <property type="project" value="TreeGrafter"/>
</dbReference>
<keyword evidence="8 15" id="KW-0547">Nucleotide-binding</keyword>
<dbReference type="InterPro" id="IPR015413">
    <property type="entry name" value="Methionyl/Leucyl_tRNA_Synth"/>
</dbReference>
<dbReference type="SUPFAM" id="SSF57770">
    <property type="entry name" value="Methionyl-tRNA synthetase (MetRS), Zn-domain"/>
    <property type="match status" value="1"/>
</dbReference>
<evidence type="ECO:0000259" key="16">
    <source>
        <dbReference type="Pfam" id="PF09334"/>
    </source>
</evidence>
<dbReference type="Proteomes" id="UP000243633">
    <property type="component" value="Chromosome 1"/>
</dbReference>
<evidence type="ECO:0000256" key="10">
    <source>
        <dbReference type="ARBA" id="ARBA00022840"/>
    </source>
</evidence>
<dbReference type="PANTHER" id="PTHR45765">
    <property type="entry name" value="METHIONINE--TRNA LIGASE"/>
    <property type="match status" value="1"/>
</dbReference>
<evidence type="ECO:0000256" key="8">
    <source>
        <dbReference type="ARBA" id="ARBA00022741"/>
    </source>
</evidence>
<evidence type="ECO:0000256" key="7">
    <source>
        <dbReference type="ARBA" id="ARBA00022598"/>
    </source>
</evidence>
<dbReference type="STRING" id="98804.BTSPAZIEG_0077"/>
<dbReference type="InterPro" id="IPR029038">
    <property type="entry name" value="MetRS_Zn"/>
</dbReference>
<proteinExistence type="inferred from homology"/>
<dbReference type="NCBIfam" id="TIGR00398">
    <property type="entry name" value="metG"/>
    <property type="match status" value="1"/>
</dbReference>
<dbReference type="PROSITE" id="PS00178">
    <property type="entry name" value="AA_TRNA_LIGASE_I"/>
    <property type="match status" value="1"/>
</dbReference>
<evidence type="ECO:0000256" key="15">
    <source>
        <dbReference type="RuleBase" id="RU363039"/>
    </source>
</evidence>
<dbReference type="InterPro" id="IPR033911">
    <property type="entry name" value="MetRS_core"/>
</dbReference>
<keyword evidence="7 15" id="KW-0436">Ligase</keyword>
<comment type="similarity">
    <text evidence="3">Belongs to the class-I aminoacyl-tRNA synthetase family. MetG type 1 subfamily.</text>
</comment>
<dbReference type="EMBL" id="LN890285">
    <property type="protein sequence ID" value="CUR53059.1"/>
    <property type="molecule type" value="Genomic_DNA"/>
</dbReference>
<dbReference type="InterPro" id="IPR014729">
    <property type="entry name" value="Rossmann-like_a/b/a_fold"/>
</dbReference>
<dbReference type="PATRIC" id="fig|98804.3.peg.68"/>
<dbReference type="Gene3D" id="3.40.50.620">
    <property type="entry name" value="HUPs"/>
    <property type="match status" value="1"/>
</dbReference>
<keyword evidence="6" id="KW-0963">Cytoplasm</keyword>
<organism evidence="18 19">
    <name type="scientific">Buchnera aphidicola subsp. Tuberolachnus salignus</name>
    <dbReference type="NCBI Taxonomy" id="98804"/>
    <lineage>
        <taxon>Bacteria</taxon>
        <taxon>Pseudomonadati</taxon>
        <taxon>Pseudomonadota</taxon>
        <taxon>Gammaproteobacteria</taxon>
        <taxon>Enterobacterales</taxon>
        <taxon>Erwiniaceae</taxon>
        <taxon>Buchnera</taxon>
    </lineage>
</organism>